<dbReference type="EMBL" id="JACFXV010000058">
    <property type="protein sequence ID" value="MBA5778172.1"/>
    <property type="molecule type" value="Genomic_DNA"/>
</dbReference>
<dbReference type="AlphaFoldDB" id="A0A839AGZ4"/>
<dbReference type="SUPFAM" id="SSF53474">
    <property type="entry name" value="alpha/beta-Hydrolases"/>
    <property type="match status" value="1"/>
</dbReference>
<comment type="caution">
    <text evidence="1">The sequence shown here is derived from an EMBL/GenBank/DDBJ whole genome shotgun (WGS) entry which is preliminary data.</text>
</comment>
<reference evidence="1 2" key="1">
    <citation type="submission" date="2020-07" db="EMBL/GenBank/DDBJ databases">
        <title>Stappia sp., F7233, whole genome shotgun sequencing project.</title>
        <authorList>
            <person name="Jiang S."/>
            <person name="Liu Z.W."/>
            <person name="Du Z.J."/>
        </authorList>
    </citation>
    <scope>NUCLEOTIDE SEQUENCE [LARGE SCALE GENOMIC DNA]</scope>
    <source>
        <strain evidence="1 2">F7233</strain>
    </source>
</reference>
<accession>A0A839AGZ4</accession>
<keyword evidence="2" id="KW-1185">Reference proteome</keyword>
<evidence type="ECO:0000313" key="2">
    <source>
        <dbReference type="Proteomes" id="UP000541109"/>
    </source>
</evidence>
<proteinExistence type="predicted"/>
<protein>
    <submittedName>
        <fullName evidence="1">Alpha/beta hydrolase</fullName>
    </submittedName>
</protein>
<organism evidence="1 2">
    <name type="scientific">Stappia albiluteola</name>
    <dbReference type="NCBI Taxonomy" id="2758565"/>
    <lineage>
        <taxon>Bacteria</taxon>
        <taxon>Pseudomonadati</taxon>
        <taxon>Pseudomonadota</taxon>
        <taxon>Alphaproteobacteria</taxon>
        <taxon>Hyphomicrobiales</taxon>
        <taxon>Stappiaceae</taxon>
        <taxon>Stappia</taxon>
    </lineage>
</organism>
<keyword evidence="1" id="KW-0378">Hydrolase</keyword>
<dbReference type="GO" id="GO:0016787">
    <property type="term" value="F:hydrolase activity"/>
    <property type="evidence" value="ECO:0007669"/>
    <property type="project" value="UniProtKB-KW"/>
</dbReference>
<gene>
    <name evidence="1" type="ORF">H2509_13665</name>
</gene>
<dbReference type="InterPro" id="IPR029058">
    <property type="entry name" value="AB_hydrolase_fold"/>
</dbReference>
<evidence type="ECO:0000313" key="1">
    <source>
        <dbReference type="EMBL" id="MBA5778172.1"/>
    </source>
</evidence>
<dbReference type="Proteomes" id="UP000541109">
    <property type="component" value="Unassembled WGS sequence"/>
</dbReference>
<sequence length="326" mass="34970">MTEVVQEDFTFPVTYADGTIELRGRVFRPARLSEEAKALPPVVFNSGFTGGVSMYGQLFGNALAQRGYSVTTYDVSGFFTNKGARNTYKSGDLTITNVSLEDQKIELLALVAWTKNRFGAMPAVASWAMGSVASLAAVLDLARAGGEQISYFVPMCYTRLSALQNLRADAVAAHVAIAGLADDAPIPPFDTGTEATKLGYYPLDPATQAYVDEQLGNYTEAGGVDRWPGCSHVSAKSYKSSVNFDPEADLSAVSGRFPPALIVHGADNTLHMPSESVRLHKVYPGEKGESALLVAGMEHGQQLMADHVIFKSLIDNIDHGIRAHCA</sequence>
<name>A0A839AGZ4_9HYPH</name>
<dbReference type="Gene3D" id="3.40.50.1820">
    <property type="entry name" value="alpha/beta hydrolase"/>
    <property type="match status" value="1"/>
</dbReference>